<dbReference type="RefSeq" id="XP_038059673.1">
    <property type="nucleotide sequence ID" value="XM_038203745.1"/>
</dbReference>
<keyword evidence="1" id="KW-0812">Transmembrane</keyword>
<sequence>MFNITADENITVTVFVKIAGTLNAYTAFPVDSLDGYYIVASYERPEEHVSELTVVATEPETHFNLHPYSKVTIRGHEDWPATTQFGRGIGGWATYQTHNSFMGGHLQEVTDKPLIGFVGTHRASAEYGWAQSLDQLHPLVSLGTKYAAVPVAGNHLRNIFRIVPVWENTNITWISGHHSNGSYTHKSFTLNSGHVLDLTFDSKEVGQIEGSKPFLLLHHIELGTSVMDTALVTVPTAEQFTRQPFTFSTYELPGIKVDTYITTLAPCKFLEQIYLIKNMAASGSALDFEKTFGIDDGLEYCGSNRQLESGVYTIGLYPDSPSEAVYSAILYGKTTSGVFAYILASELNQVTCSVKDSEPTLCHPPTVPIQPASSTIQTSTVTSTGVTFETSTAPNKNKSAPSGAVIGAVVAVTVIIVAGLAVLGFCLFRYYRRRCWKHSGDNLEGKPMVYVLL</sequence>
<reference evidence="3" key="1">
    <citation type="submission" date="2022-11" db="UniProtKB">
        <authorList>
            <consortium name="EnsemblMetazoa"/>
        </authorList>
    </citation>
    <scope>IDENTIFICATION</scope>
</reference>
<name>A0A914A7A2_PATMI</name>
<organism evidence="3 4">
    <name type="scientific">Patiria miniata</name>
    <name type="common">Bat star</name>
    <name type="synonym">Asterina miniata</name>
    <dbReference type="NCBI Taxonomy" id="46514"/>
    <lineage>
        <taxon>Eukaryota</taxon>
        <taxon>Metazoa</taxon>
        <taxon>Echinodermata</taxon>
        <taxon>Eleutherozoa</taxon>
        <taxon>Asterozoa</taxon>
        <taxon>Asteroidea</taxon>
        <taxon>Valvatacea</taxon>
        <taxon>Valvatida</taxon>
        <taxon>Asterinidae</taxon>
        <taxon>Patiria</taxon>
    </lineage>
</organism>
<dbReference type="GeneID" id="119730727"/>
<evidence type="ECO:0000313" key="3">
    <source>
        <dbReference type="EnsemblMetazoa" id="XP_038059673.1"/>
    </source>
</evidence>
<evidence type="ECO:0000256" key="1">
    <source>
        <dbReference type="SAM" id="Phobius"/>
    </source>
</evidence>
<evidence type="ECO:0000313" key="4">
    <source>
        <dbReference type="Proteomes" id="UP000887568"/>
    </source>
</evidence>
<dbReference type="PANTHER" id="PTHR46534">
    <property type="entry name" value="IGGFC_BINDING DOMAIN-CONTAINING PROTEIN"/>
    <property type="match status" value="1"/>
</dbReference>
<dbReference type="Pfam" id="PF17517">
    <property type="entry name" value="IgGFc_binding"/>
    <property type="match status" value="1"/>
</dbReference>
<dbReference type="EnsemblMetazoa" id="XM_038203745.1">
    <property type="protein sequence ID" value="XP_038059673.1"/>
    <property type="gene ID" value="LOC119730727"/>
</dbReference>
<feature type="transmembrane region" description="Helical" evidence="1">
    <location>
        <begin position="404"/>
        <end position="428"/>
    </location>
</feature>
<accession>A0A914A7A2</accession>
<dbReference type="AlphaFoldDB" id="A0A914A7A2"/>
<protein>
    <recommendedName>
        <fullName evidence="2">IgGFc-binding protein N-terminal domain-containing protein</fullName>
    </recommendedName>
</protein>
<dbReference type="OrthoDB" id="10151697at2759"/>
<dbReference type="Proteomes" id="UP000887568">
    <property type="component" value="Unplaced"/>
</dbReference>
<feature type="domain" description="IgGFc-binding protein N-terminal" evidence="2">
    <location>
        <begin position="24"/>
        <end position="262"/>
    </location>
</feature>
<keyword evidence="4" id="KW-1185">Reference proteome</keyword>
<dbReference type="InterPro" id="IPR035234">
    <property type="entry name" value="IgGFc-bd_N"/>
</dbReference>
<keyword evidence="1" id="KW-0472">Membrane</keyword>
<evidence type="ECO:0000259" key="2">
    <source>
        <dbReference type="Pfam" id="PF17517"/>
    </source>
</evidence>
<proteinExistence type="predicted"/>
<dbReference type="PANTHER" id="PTHR46534:SF1">
    <property type="entry name" value="IGGFC-BINDING PROTEIN N-TERMINAL DOMAIN-CONTAINING PROTEIN"/>
    <property type="match status" value="1"/>
</dbReference>
<keyword evidence="1" id="KW-1133">Transmembrane helix</keyword>